<dbReference type="Proteomes" id="UP000257080">
    <property type="component" value="Unassembled WGS sequence"/>
</dbReference>
<comment type="pathway">
    <text evidence="1">Metabolic intermediate biosynthesis; chorismate biosynthesis; chorismate from D-erythrose 4-phosphate and phosphoenolpyruvate: step 4/7.</text>
</comment>
<name>A0A3E0WDD4_9MICO</name>
<evidence type="ECO:0000256" key="2">
    <source>
        <dbReference type="ARBA" id="ARBA00023141"/>
    </source>
</evidence>
<dbReference type="InterPro" id="IPR022893">
    <property type="entry name" value="Shikimate_DH_fam"/>
</dbReference>
<dbReference type="RefSeq" id="WP_116418492.1">
    <property type="nucleotide sequence ID" value="NZ_NBXC01000014.1"/>
</dbReference>
<dbReference type="PANTHER" id="PTHR21089">
    <property type="entry name" value="SHIKIMATE DEHYDROGENASE"/>
    <property type="match status" value="1"/>
</dbReference>
<dbReference type="InterPro" id="IPR046346">
    <property type="entry name" value="Aminoacid_DH-like_N_sf"/>
</dbReference>
<evidence type="ECO:0000259" key="3">
    <source>
        <dbReference type="Pfam" id="PF08501"/>
    </source>
</evidence>
<comment type="caution">
    <text evidence="4">The sequence shown here is derived from an EMBL/GenBank/DDBJ whole genome shotgun (WGS) entry which is preliminary data.</text>
</comment>
<dbReference type="GO" id="GO:0004764">
    <property type="term" value="F:shikimate 3-dehydrogenase (NADP+) activity"/>
    <property type="evidence" value="ECO:0007669"/>
    <property type="project" value="InterPro"/>
</dbReference>
<keyword evidence="2" id="KW-0057">Aromatic amino acid biosynthesis</keyword>
<dbReference type="SUPFAM" id="SSF51735">
    <property type="entry name" value="NAD(P)-binding Rossmann-fold domains"/>
    <property type="match status" value="1"/>
</dbReference>
<proteinExistence type="predicted"/>
<protein>
    <recommendedName>
        <fullName evidence="3">Shikimate dehydrogenase substrate binding N-terminal domain-containing protein</fullName>
    </recommendedName>
</protein>
<organism evidence="4 5">
    <name type="scientific">Subtercola boreus</name>
    <dbReference type="NCBI Taxonomy" id="120213"/>
    <lineage>
        <taxon>Bacteria</taxon>
        <taxon>Bacillati</taxon>
        <taxon>Actinomycetota</taxon>
        <taxon>Actinomycetes</taxon>
        <taxon>Micrococcales</taxon>
        <taxon>Microbacteriaceae</taxon>
        <taxon>Subtercola</taxon>
    </lineage>
</organism>
<dbReference type="GO" id="GO:0019632">
    <property type="term" value="P:shikimate metabolic process"/>
    <property type="evidence" value="ECO:0007669"/>
    <property type="project" value="TreeGrafter"/>
</dbReference>
<dbReference type="GO" id="GO:0005829">
    <property type="term" value="C:cytosol"/>
    <property type="evidence" value="ECO:0007669"/>
    <property type="project" value="TreeGrafter"/>
</dbReference>
<sequence>MIPRPQLAVLGSPIAHSQSPALHAAAYRELGFEADYGSAEVGSGMLGAFIEGLDTSWRGLSLTMPLKEEVLPLLDSADRMATLTGAANTVLFRADGNRMRREGFNTDVAGIVGALAVAGGGSAALREVLVLGAGATARSAVVAAASLGAQRVNIAARTAVRAEGAVAVARAAGLAATVIPLAEALSFPRAETVTISTLPGGVLTPADIASMTPQPGSVLLDVAYSPWPSVLGTAWSAGGAVVVSGLRMLVHQALVQVRIFVNGDPELVLENEAAVLAAMFGAVGLEA</sequence>
<dbReference type="EMBL" id="NBXE01000019">
    <property type="protein sequence ID" value="RFA27730.1"/>
    <property type="molecule type" value="Genomic_DNA"/>
</dbReference>
<dbReference type="InterPro" id="IPR013708">
    <property type="entry name" value="Shikimate_DH-bd_N"/>
</dbReference>
<dbReference type="Pfam" id="PF08501">
    <property type="entry name" value="Shikimate_dh_N"/>
    <property type="match status" value="1"/>
</dbReference>
<dbReference type="Gene3D" id="3.40.50.720">
    <property type="entry name" value="NAD(P)-binding Rossmann-like Domain"/>
    <property type="match status" value="1"/>
</dbReference>
<dbReference type="SUPFAM" id="SSF53223">
    <property type="entry name" value="Aminoacid dehydrogenase-like, N-terminal domain"/>
    <property type="match status" value="1"/>
</dbReference>
<keyword evidence="2" id="KW-0028">Amino-acid biosynthesis</keyword>
<dbReference type="InterPro" id="IPR036291">
    <property type="entry name" value="NAD(P)-bd_dom_sf"/>
</dbReference>
<accession>A0A3E0WDD4</accession>
<dbReference type="GO" id="GO:0009073">
    <property type="term" value="P:aromatic amino acid family biosynthetic process"/>
    <property type="evidence" value="ECO:0007669"/>
    <property type="project" value="UniProtKB-KW"/>
</dbReference>
<evidence type="ECO:0000256" key="1">
    <source>
        <dbReference type="ARBA" id="ARBA00004871"/>
    </source>
</evidence>
<feature type="domain" description="Shikimate dehydrogenase substrate binding N-terminal" evidence="3">
    <location>
        <begin position="9"/>
        <end position="90"/>
    </location>
</feature>
<evidence type="ECO:0000313" key="4">
    <source>
        <dbReference type="EMBL" id="RFA27730.1"/>
    </source>
</evidence>
<reference evidence="4 5" key="1">
    <citation type="submission" date="2017-04" db="EMBL/GenBank/DDBJ databases">
        <title>Comparative genome analysis of Subtercola boreus.</title>
        <authorList>
            <person name="Cho Y.-J."/>
            <person name="Cho A."/>
            <person name="Kim O.-S."/>
            <person name="Lee J.-I."/>
        </authorList>
    </citation>
    <scope>NUCLEOTIDE SEQUENCE [LARGE SCALE GENOMIC DNA]</scope>
    <source>
        <strain evidence="4 5">P28004</strain>
    </source>
</reference>
<dbReference type="OrthoDB" id="9776868at2"/>
<dbReference type="AlphaFoldDB" id="A0A3E0WDD4"/>
<dbReference type="PANTHER" id="PTHR21089:SF1">
    <property type="entry name" value="BIFUNCTIONAL 3-DEHYDROQUINATE DEHYDRATASE_SHIKIMATE DEHYDROGENASE, CHLOROPLASTIC"/>
    <property type="match status" value="1"/>
</dbReference>
<dbReference type="GO" id="GO:0050661">
    <property type="term" value="F:NADP binding"/>
    <property type="evidence" value="ECO:0007669"/>
    <property type="project" value="TreeGrafter"/>
</dbReference>
<evidence type="ECO:0000313" key="5">
    <source>
        <dbReference type="Proteomes" id="UP000257080"/>
    </source>
</evidence>
<dbReference type="Gene3D" id="3.40.50.10860">
    <property type="entry name" value="Leucine Dehydrogenase, chain A, domain 1"/>
    <property type="match status" value="1"/>
</dbReference>
<gene>
    <name evidence="4" type="ORF">B7R25_08070</name>
</gene>
<dbReference type="GO" id="GO:0009423">
    <property type="term" value="P:chorismate biosynthetic process"/>
    <property type="evidence" value="ECO:0007669"/>
    <property type="project" value="TreeGrafter"/>
</dbReference>